<dbReference type="PANTHER" id="PTHR24320">
    <property type="entry name" value="RETINOL DEHYDROGENASE"/>
    <property type="match status" value="1"/>
</dbReference>
<comment type="similarity">
    <text evidence="1">Belongs to the short-chain dehydrogenases/reductases (SDR) family.</text>
</comment>
<accession>A0A0C9VGC2</accession>
<protein>
    <submittedName>
        <fullName evidence="3">Uncharacterized protein</fullName>
    </submittedName>
</protein>
<dbReference type="GO" id="GO:0016491">
    <property type="term" value="F:oxidoreductase activity"/>
    <property type="evidence" value="ECO:0007669"/>
    <property type="project" value="UniProtKB-KW"/>
</dbReference>
<gene>
    <name evidence="3" type="ORF">M422DRAFT_782174</name>
</gene>
<dbReference type="EMBL" id="KN837176">
    <property type="protein sequence ID" value="KIJ36650.1"/>
    <property type="molecule type" value="Genomic_DNA"/>
</dbReference>
<evidence type="ECO:0000313" key="4">
    <source>
        <dbReference type="Proteomes" id="UP000054279"/>
    </source>
</evidence>
<evidence type="ECO:0000256" key="1">
    <source>
        <dbReference type="ARBA" id="ARBA00006484"/>
    </source>
</evidence>
<dbReference type="AlphaFoldDB" id="A0A0C9VGC2"/>
<organism evidence="3 4">
    <name type="scientific">Sphaerobolus stellatus (strain SS14)</name>
    <dbReference type="NCBI Taxonomy" id="990650"/>
    <lineage>
        <taxon>Eukaryota</taxon>
        <taxon>Fungi</taxon>
        <taxon>Dikarya</taxon>
        <taxon>Basidiomycota</taxon>
        <taxon>Agaricomycotina</taxon>
        <taxon>Agaricomycetes</taxon>
        <taxon>Phallomycetidae</taxon>
        <taxon>Geastrales</taxon>
        <taxon>Sphaerobolaceae</taxon>
        <taxon>Sphaerobolus</taxon>
    </lineage>
</organism>
<reference evidence="3 4" key="1">
    <citation type="submission" date="2014-06" db="EMBL/GenBank/DDBJ databases">
        <title>Evolutionary Origins and Diversification of the Mycorrhizal Mutualists.</title>
        <authorList>
            <consortium name="DOE Joint Genome Institute"/>
            <consortium name="Mycorrhizal Genomics Consortium"/>
            <person name="Kohler A."/>
            <person name="Kuo A."/>
            <person name="Nagy L.G."/>
            <person name="Floudas D."/>
            <person name="Copeland A."/>
            <person name="Barry K.W."/>
            <person name="Cichocki N."/>
            <person name="Veneault-Fourrey C."/>
            <person name="LaButti K."/>
            <person name="Lindquist E.A."/>
            <person name="Lipzen A."/>
            <person name="Lundell T."/>
            <person name="Morin E."/>
            <person name="Murat C."/>
            <person name="Riley R."/>
            <person name="Ohm R."/>
            <person name="Sun H."/>
            <person name="Tunlid A."/>
            <person name="Henrissat B."/>
            <person name="Grigoriev I.V."/>
            <person name="Hibbett D.S."/>
            <person name="Martin F."/>
        </authorList>
    </citation>
    <scope>NUCLEOTIDE SEQUENCE [LARGE SCALE GENOMIC DNA]</scope>
    <source>
        <strain evidence="3 4">SS14</strain>
    </source>
</reference>
<dbReference type="InterPro" id="IPR036291">
    <property type="entry name" value="NAD(P)-bd_dom_sf"/>
</dbReference>
<dbReference type="OrthoDB" id="191139at2759"/>
<keyword evidence="4" id="KW-1185">Reference proteome</keyword>
<dbReference type="Proteomes" id="UP000054279">
    <property type="component" value="Unassembled WGS sequence"/>
</dbReference>
<evidence type="ECO:0000256" key="2">
    <source>
        <dbReference type="ARBA" id="ARBA00023002"/>
    </source>
</evidence>
<dbReference type="SUPFAM" id="SSF51735">
    <property type="entry name" value="NAD(P)-binding Rossmann-fold domains"/>
    <property type="match status" value="1"/>
</dbReference>
<dbReference type="Gene3D" id="3.40.50.720">
    <property type="entry name" value="NAD(P)-binding Rossmann-like Domain"/>
    <property type="match status" value="1"/>
</dbReference>
<proteinExistence type="inferred from homology"/>
<dbReference type="HOGENOM" id="CLU_1908013_0_0_1"/>
<keyword evidence="2" id="KW-0560">Oxidoreductase</keyword>
<evidence type="ECO:0000313" key="3">
    <source>
        <dbReference type="EMBL" id="KIJ36650.1"/>
    </source>
</evidence>
<sequence>MALAKLKEAIGKEGFFLELDLADLKSVKQAAEEFLVTWEKLGEFTSYTCQWCHDSPLDQFTVQGYDLQFGTNTLGRYYFTMLLLPALQRTTGTNMTGKKARVINGSSIGHIDAPIEIPWNVLKAGSEDSKLKG</sequence>
<dbReference type="PANTHER" id="PTHR24320:SF148">
    <property type="entry name" value="NAD(P)-BINDING ROSSMANN-FOLD SUPERFAMILY PROTEIN"/>
    <property type="match status" value="1"/>
</dbReference>
<name>A0A0C9VGC2_SPHS4</name>